<dbReference type="FunFam" id="2.90.10.10:FF:000005">
    <property type="entry name" value="G-type lectin S-receptor-like serine/threonine-protein kinase"/>
    <property type="match status" value="1"/>
</dbReference>
<feature type="domain" description="Apple" evidence="20">
    <location>
        <begin position="1004"/>
        <end position="1085"/>
    </location>
</feature>
<evidence type="ECO:0000256" key="6">
    <source>
        <dbReference type="ARBA" id="ARBA00022777"/>
    </source>
</evidence>
<dbReference type="SMART" id="SM00343">
    <property type="entry name" value="ZnF_C2HC"/>
    <property type="match status" value="1"/>
</dbReference>
<dbReference type="InterPro" id="IPR000858">
    <property type="entry name" value="S_locus_glycoprot_dom"/>
</dbReference>
<feature type="domain" description="Protein kinase" evidence="17">
    <location>
        <begin position="487"/>
        <end position="747"/>
    </location>
</feature>
<keyword evidence="7 13" id="KW-0067">ATP-binding</keyword>
<dbReference type="Pfam" id="PF14223">
    <property type="entry name" value="Retrotran_gag_2"/>
    <property type="match status" value="1"/>
</dbReference>
<evidence type="ECO:0000259" key="19">
    <source>
        <dbReference type="PROSITE" id="PS50927"/>
    </source>
</evidence>
<keyword evidence="4 16" id="KW-0732">Signal</keyword>
<feature type="region of interest" description="Disordered" evidence="14">
    <location>
        <begin position="1334"/>
        <end position="1359"/>
    </location>
</feature>
<dbReference type="InterPro" id="IPR036426">
    <property type="entry name" value="Bulb-type_lectin_dom_sf"/>
</dbReference>
<evidence type="ECO:0000259" key="17">
    <source>
        <dbReference type="PROSITE" id="PS50011"/>
    </source>
</evidence>
<evidence type="ECO:0000256" key="7">
    <source>
        <dbReference type="ARBA" id="ARBA00022840"/>
    </source>
</evidence>
<keyword evidence="9" id="KW-0325">Glycoprotein</keyword>
<dbReference type="InterPro" id="IPR011009">
    <property type="entry name" value="Kinase-like_dom_sf"/>
</dbReference>
<dbReference type="FunFam" id="3.30.200.20:FF:000195">
    <property type="entry name" value="G-type lectin S-receptor-like serine/threonine-protein kinase"/>
    <property type="match status" value="1"/>
</dbReference>
<dbReference type="InterPro" id="IPR025724">
    <property type="entry name" value="GAG-pre-integrase_dom"/>
</dbReference>
<dbReference type="Pfam" id="PF01453">
    <property type="entry name" value="B_lectin"/>
    <property type="match status" value="2"/>
</dbReference>
<dbReference type="InterPro" id="IPR036397">
    <property type="entry name" value="RNaseH_sf"/>
</dbReference>
<dbReference type="GO" id="GO:0004674">
    <property type="term" value="F:protein serine/threonine kinase activity"/>
    <property type="evidence" value="ECO:0007669"/>
    <property type="project" value="UniProtKB-KW"/>
</dbReference>
<dbReference type="PANTHER" id="PTHR32444:SF130">
    <property type="entry name" value="RECEPTOR-LIKE SERINE_THREONINE-PROTEIN KINASE"/>
    <property type="match status" value="1"/>
</dbReference>
<evidence type="ECO:0000259" key="20">
    <source>
        <dbReference type="PROSITE" id="PS50948"/>
    </source>
</evidence>
<feature type="domain" description="Bulb-type lectin" evidence="19">
    <location>
        <begin position="23"/>
        <end position="146"/>
    </location>
</feature>
<evidence type="ECO:0000256" key="12">
    <source>
        <dbReference type="PROSITE-ProRule" id="PRU00047"/>
    </source>
</evidence>
<dbReference type="Pfam" id="PF00098">
    <property type="entry name" value="zf-CCHC"/>
    <property type="match status" value="1"/>
</dbReference>
<dbReference type="PROSITE" id="PS50158">
    <property type="entry name" value="ZF_CCHC"/>
    <property type="match status" value="1"/>
</dbReference>
<dbReference type="GO" id="GO:0005524">
    <property type="term" value="F:ATP binding"/>
    <property type="evidence" value="ECO:0007669"/>
    <property type="project" value="UniProtKB-UniRule"/>
</dbReference>
<comment type="catalytic activity">
    <reaction evidence="10">
        <text>L-threonyl-[protein] + ATP = O-phospho-L-threonyl-[protein] + ADP + H(+)</text>
        <dbReference type="Rhea" id="RHEA:46608"/>
        <dbReference type="Rhea" id="RHEA-COMP:11060"/>
        <dbReference type="Rhea" id="RHEA-COMP:11605"/>
        <dbReference type="ChEBI" id="CHEBI:15378"/>
        <dbReference type="ChEBI" id="CHEBI:30013"/>
        <dbReference type="ChEBI" id="CHEBI:30616"/>
        <dbReference type="ChEBI" id="CHEBI:61977"/>
        <dbReference type="ChEBI" id="CHEBI:456216"/>
        <dbReference type="EC" id="2.7.11.1"/>
    </reaction>
</comment>
<dbReference type="GO" id="GO:0048544">
    <property type="term" value="P:recognition of pollen"/>
    <property type="evidence" value="ECO:0007669"/>
    <property type="project" value="InterPro"/>
</dbReference>
<evidence type="ECO:0000256" key="11">
    <source>
        <dbReference type="ARBA" id="ARBA00048679"/>
    </source>
</evidence>
<evidence type="ECO:0000256" key="2">
    <source>
        <dbReference type="ARBA" id="ARBA00022527"/>
    </source>
</evidence>
<evidence type="ECO:0000256" key="15">
    <source>
        <dbReference type="SAM" id="Phobius"/>
    </source>
</evidence>
<keyword evidence="15" id="KW-0812">Transmembrane</keyword>
<protein>
    <recommendedName>
        <fullName evidence="1">non-specific serine/threonine protein kinase</fullName>
        <ecNumber evidence="1">2.7.11.1</ecNumber>
    </recommendedName>
</protein>
<feature type="binding site" evidence="13">
    <location>
        <position position="515"/>
    </location>
    <ligand>
        <name>ATP</name>
        <dbReference type="ChEBI" id="CHEBI:30616"/>
    </ligand>
</feature>
<evidence type="ECO:0000256" key="10">
    <source>
        <dbReference type="ARBA" id="ARBA00047899"/>
    </source>
</evidence>
<evidence type="ECO:0000256" key="8">
    <source>
        <dbReference type="ARBA" id="ARBA00023157"/>
    </source>
</evidence>
<dbReference type="Pfam" id="PF07714">
    <property type="entry name" value="PK_Tyr_Ser-Thr"/>
    <property type="match status" value="2"/>
</dbReference>
<feature type="domain" description="Bulb-type lectin" evidence="19">
    <location>
        <begin position="724"/>
        <end position="846"/>
    </location>
</feature>
<keyword evidence="6" id="KW-0418">Kinase</keyword>
<dbReference type="SUPFAM" id="SSF51110">
    <property type="entry name" value="alpha-D-mannose-specific plant lectins"/>
    <property type="match status" value="2"/>
</dbReference>
<feature type="region of interest" description="Disordered" evidence="14">
    <location>
        <begin position="1278"/>
        <end position="1319"/>
    </location>
</feature>
<dbReference type="CDD" id="cd01098">
    <property type="entry name" value="PAN_AP_plant"/>
    <property type="match status" value="2"/>
</dbReference>
<keyword evidence="3" id="KW-0808">Transferase</keyword>
<dbReference type="SUPFAM" id="SSF57756">
    <property type="entry name" value="Retrovirus zinc finger-like domains"/>
    <property type="match status" value="1"/>
</dbReference>
<dbReference type="SUPFAM" id="SSF53098">
    <property type="entry name" value="Ribonuclease H-like"/>
    <property type="match status" value="1"/>
</dbReference>
<dbReference type="Gene3D" id="3.30.420.10">
    <property type="entry name" value="Ribonuclease H-like superfamily/Ribonuclease H"/>
    <property type="match status" value="2"/>
</dbReference>
<dbReference type="Pfam" id="PF08276">
    <property type="entry name" value="PAN_2"/>
    <property type="match status" value="2"/>
</dbReference>
<dbReference type="InterPro" id="IPR001878">
    <property type="entry name" value="Znf_CCHC"/>
</dbReference>
<evidence type="ECO:0000256" key="16">
    <source>
        <dbReference type="SAM" id="SignalP"/>
    </source>
</evidence>
<accession>A0A2N9IBN6</accession>
<dbReference type="CDD" id="cd00028">
    <property type="entry name" value="B_lectin"/>
    <property type="match status" value="2"/>
</dbReference>
<feature type="signal peptide" evidence="16">
    <location>
        <begin position="1"/>
        <end position="22"/>
    </location>
</feature>
<evidence type="ECO:0000256" key="14">
    <source>
        <dbReference type="SAM" id="MobiDB-lite"/>
    </source>
</evidence>
<dbReference type="GO" id="GO:0008270">
    <property type="term" value="F:zinc ion binding"/>
    <property type="evidence" value="ECO:0007669"/>
    <property type="project" value="UniProtKB-KW"/>
</dbReference>
<keyword evidence="8" id="KW-1015">Disulfide bond</keyword>
<keyword evidence="15" id="KW-0472">Membrane</keyword>
<feature type="domain" description="Apple" evidence="20">
    <location>
        <begin position="320"/>
        <end position="392"/>
    </location>
</feature>
<comment type="catalytic activity">
    <reaction evidence="11">
        <text>L-seryl-[protein] + ATP = O-phospho-L-seryl-[protein] + ADP + H(+)</text>
        <dbReference type="Rhea" id="RHEA:17989"/>
        <dbReference type="Rhea" id="RHEA-COMP:9863"/>
        <dbReference type="Rhea" id="RHEA-COMP:11604"/>
        <dbReference type="ChEBI" id="CHEBI:15378"/>
        <dbReference type="ChEBI" id="CHEBI:29999"/>
        <dbReference type="ChEBI" id="CHEBI:30616"/>
        <dbReference type="ChEBI" id="CHEBI:83421"/>
        <dbReference type="ChEBI" id="CHEBI:456216"/>
        <dbReference type="EC" id="2.7.11.1"/>
    </reaction>
</comment>
<evidence type="ECO:0000256" key="5">
    <source>
        <dbReference type="ARBA" id="ARBA00022741"/>
    </source>
</evidence>
<dbReference type="EMBL" id="OIVN01005302">
    <property type="protein sequence ID" value="SPD21838.1"/>
    <property type="molecule type" value="Genomic_DNA"/>
</dbReference>
<dbReference type="SMART" id="SM00473">
    <property type="entry name" value="PAN_AP"/>
    <property type="match status" value="2"/>
</dbReference>
<dbReference type="InterPro" id="IPR017441">
    <property type="entry name" value="Protein_kinase_ATP_BS"/>
</dbReference>
<dbReference type="CDD" id="cd00054">
    <property type="entry name" value="EGF_CA"/>
    <property type="match status" value="1"/>
</dbReference>
<feature type="compositionally biased region" description="Basic and acidic residues" evidence="14">
    <location>
        <begin position="1295"/>
        <end position="1309"/>
    </location>
</feature>
<keyword evidence="2" id="KW-0723">Serine/threonine-protein kinase</keyword>
<dbReference type="InterPro" id="IPR001584">
    <property type="entry name" value="Integrase_cat-core"/>
</dbReference>
<organism evidence="22">
    <name type="scientific">Fagus sylvatica</name>
    <name type="common">Beechnut</name>
    <dbReference type="NCBI Taxonomy" id="28930"/>
    <lineage>
        <taxon>Eukaryota</taxon>
        <taxon>Viridiplantae</taxon>
        <taxon>Streptophyta</taxon>
        <taxon>Embryophyta</taxon>
        <taxon>Tracheophyta</taxon>
        <taxon>Spermatophyta</taxon>
        <taxon>Magnoliopsida</taxon>
        <taxon>eudicotyledons</taxon>
        <taxon>Gunneridae</taxon>
        <taxon>Pentapetalae</taxon>
        <taxon>rosids</taxon>
        <taxon>fabids</taxon>
        <taxon>Fagales</taxon>
        <taxon>Fagaceae</taxon>
        <taxon>Fagus</taxon>
    </lineage>
</organism>
<dbReference type="Gene3D" id="1.10.510.10">
    <property type="entry name" value="Transferase(Phosphotransferase) domain 1"/>
    <property type="match status" value="1"/>
</dbReference>
<sequence>MDAEKLFMSLILIILFFPFCTSLDTLTPNQSIKDGQSLISKEKNFALGFFSRGNSSNRYLGIWYVKVTQHNVVWVANRNDPINNTSGVLSINQFGNLVLHDGYNHLVWSTNVSVQGTIISPVAQLQDSGNLVLVQDNINEKMLWQSFDYPTDTLLPKMKLGLNRKTGLDRFLTSWKSQDDPGSGDCLYKMNPSGSPQAFLYKGFDPVFIGQVHGHGKHHQKQQSHRVISLILLTTKVRYISPSFLMTPPSFLDLWFTTQDWSSTLHGMMMIFNGRNSIQHLVTGVKTMDSVGMNQSLQGHWNLTDGSQGCVRKQSGMSMCGNGEGFVKVEHLKVPDTSNATWIDMSMSSTECEQACLSNCSCTAFTSVNIDGKGTGCLVWNGELMDILENSNTWRDLNVRVDANELATYTRKSKGFLGKKRQLAIIILSVAVPLFLVSLIAYLWLKKKRKTKGTKVSLEENELKGSSRHPDLSIFDLSCIVAATGNFSPTNKLGEGGFGSVFKGELPNGQHIAVKRLSKSSGQGKEEFKNEVMLIVKLQHRNLVKIFGCCIQEEEQMLIYEYMPNKSLDSFIFDHTRSSMLNWRKRFEIIDGIVRDAEMNPKISDFGIARIFKGDQLQDKTTRVVGTYGYMSPEYVVFGKFSTKSDVFSFGVILLEIVSGKKNNASYQNHPCLTLIGHVWELWREDRAFDIVDSSINESFVPHEVLRCIQIGLLCVQEDPMDRPPMSAVLLMLSSETTLPSPKQPAFVFRNTSNDLGLVAGGGFYSINGVTITMVEARNDPINDTSGVLSINQFGNLVLHDNYNRLFWSTNVSVQGTIASSVAQLQDSGNLVLVQDNNEKLLWQSFDYPTDTLLPHMKFGLNRITGLDRFLISWKSQDDPGTGDYLYKMNPSASPQVCLYRRSTQYWRSDPWPRQASSSATTSSGYKFNFVNNEDEEHWSAPNYRCDNYGQCGANSICDLESPDDVNKFECTCLPGYEPKSPRDWYLRDGSKGCVKKLLEISMCGNGEGFVKVEHLKGPDTSNATWMDMSMSSLECEQACLSNCSCTAFTSINIDGKGTRCLVWYGELMDISMNSNKWCYLHKEVQRFSWQKEAAGYYYIIYCCAIVSGILDSLYVAKEEEENKSPPREYGKTKKPEKMTDDEWEELDMKAVSTIRLLLADEVMYDVMEENSTAGIWLNLEKRYMSKSLTNKLHLKQKLYGLKMTEGVDLRQHINTFKQIISDMLRIDIKFEDEDKAMMLLTSLPASYEHLVTTLLYGKETLELEEVSGALLDHYQRKHKDSAESSGEGLVVKGYQDRGRKKDKDDKSARGRSKSKSKAVKCFKCQKKGHMKRDCPEWNKGKEESSTSVNVVADSESDGDMLSVSSSTDGLNNSWLLDSACSFHVTPHRNWFDTYRSINCGSVRMGNDAACTIIGMGTIKIKMSDGVVRTLEEVRHIPDMRKNLISLGTLDSKGYSYKSENGIMKVSKGAMIVMTGQKISSNVYKLLGNTILGGVAAVVESEDDDTLLWHMRLGHISERGMRELHKRNLLTGIKSCKLDFCKYCIMGKQCRVRFKTATHKTKGILDYVHSDIWGPVRTPSKGGAQYFMSFIDDYSRKAWVYFLKNKDGDFLKFCEEHGIKRHFKVRKTPQQNGVAERLNRTITETARCLRLNAELPKIFWAEVVDMACYIINRSPRVALDGKVAEEVWTGQEVDYSFMRIFGCPRICSYLR</sequence>
<evidence type="ECO:0000259" key="18">
    <source>
        <dbReference type="PROSITE" id="PS50158"/>
    </source>
</evidence>
<feature type="transmembrane region" description="Helical" evidence="15">
    <location>
        <begin position="423"/>
        <end position="445"/>
    </location>
</feature>
<feature type="chain" id="PRO_5014815583" description="non-specific serine/threonine protein kinase" evidence="16">
    <location>
        <begin position="23"/>
        <end position="1711"/>
    </location>
</feature>
<dbReference type="InterPro" id="IPR001480">
    <property type="entry name" value="Bulb-type_lectin_dom"/>
</dbReference>
<evidence type="ECO:0000313" key="22">
    <source>
        <dbReference type="EMBL" id="SPD21838.1"/>
    </source>
</evidence>
<gene>
    <name evidence="22" type="ORF">FSB_LOCUS49720</name>
</gene>
<dbReference type="SMART" id="SM00108">
    <property type="entry name" value="B_lectin"/>
    <property type="match status" value="2"/>
</dbReference>
<feature type="domain" description="Integrase catalytic" evidence="21">
    <location>
        <begin position="1555"/>
        <end position="1692"/>
    </location>
</feature>
<dbReference type="Gene3D" id="2.90.10.10">
    <property type="entry name" value="Bulb-type lectin domain"/>
    <property type="match status" value="2"/>
</dbReference>
<dbReference type="PROSITE" id="PS50011">
    <property type="entry name" value="PROTEIN_KINASE_DOM"/>
    <property type="match status" value="1"/>
</dbReference>
<dbReference type="InterPro" id="IPR054722">
    <property type="entry name" value="PolX-like_BBD"/>
</dbReference>
<feature type="compositionally biased region" description="Basic and acidic residues" evidence="14">
    <location>
        <begin position="1334"/>
        <end position="1345"/>
    </location>
</feature>
<dbReference type="EC" id="2.7.11.1" evidence="1"/>
<feature type="domain" description="CCHC-type" evidence="18">
    <location>
        <begin position="1321"/>
        <end position="1337"/>
    </location>
</feature>
<dbReference type="PROSITE" id="PS50994">
    <property type="entry name" value="INTEGRASE"/>
    <property type="match status" value="1"/>
</dbReference>
<proteinExistence type="predicted"/>
<keyword evidence="12" id="KW-0862">Zinc</keyword>
<dbReference type="InterPro" id="IPR036875">
    <property type="entry name" value="Znf_CCHC_sf"/>
</dbReference>
<evidence type="ECO:0000256" key="9">
    <source>
        <dbReference type="ARBA" id="ARBA00023180"/>
    </source>
</evidence>
<dbReference type="InterPro" id="IPR001245">
    <property type="entry name" value="Ser-Thr/Tyr_kinase_cat_dom"/>
</dbReference>
<dbReference type="GO" id="GO:0003676">
    <property type="term" value="F:nucleic acid binding"/>
    <property type="evidence" value="ECO:0007669"/>
    <property type="project" value="InterPro"/>
</dbReference>
<evidence type="ECO:0000256" key="4">
    <source>
        <dbReference type="ARBA" id="ARBA00022729"/>
    </source>
</evidence>
<keyword evidence="12" id="KW-0863">Zinc-finger</keyword>
<dbReference type="InterPro" id="IPR003609">
    <property type="entry name" value="Pan_app"/>
</dbReference>
<keyword evidence="5 13" id="KW-0547">Nucleotide-binding</keyword>
<dbReference type="Pfam" id="PF13976">
    <property type="entry name" value="gag_pre-integrs"/>
    <property type="match status" value="1"/>
</dbReference>
<feature type="compositionally biased region" description="Basic residues" evidence="14">
    <location>
        <begin position="1310"/>
        <end position="1319"/>
    </location>
</feature>
<dbReference type="GO" id="GO:0015074">
    <property type="term" value="P:DNA integration"/>
    <property type="evidence" value="ECO:0007669"/>
    <property type="project" value="InterPro"/>
</dbReference>
<name>A0A2N9IBN6_FAGSY</name>
<dbReference type="InterPro" id="IPR000719">
    <property type="entry name" value="Prot_kinase_dom"/>
</dbReference>
<dbReference type="Gene3D" id="3.30.200.20">
    <property type="entry name" value="Phosphorylase Kinase, domain 1"/>
    <property type="match status" value="1"/>
</dbReference>
<evidence type="ECO:0000259" key="21">
    <source>
        <dbReference type="PROSITE" id="PS50994"/>
    </source>
</evidence>
<keyword evidence="15" id="KW-1133">Transmembrane helix</keyword>
<keyword evidence="12" id="KW-0479">Metal-binding</keyword>
<evidence type="ECO:0000256" key="3">
    <source>
        <dbReference type="ARBA" id="ARBA00022679"/>
    </source>
</evidence>
<dbReference type="Gene3D" id="4.10.60.10">
    <property type="entry name" value="Zinc finger, CCHC-type"/>
    <property type="match status" value="1"/>
</dbReference>
<dbReference type="PANTHER" id="PTHR32444">
    <property type="entry name" value="BULB-TYPE LECTIN DOMAIN-CONTAINING PROTEIN"/>
    <property type="match status" value="1"/>
</dbReference>
<dbReference type="SUPFAM" id="SSF56112">
    <property type="entry name" value="Protein kinase-like (PK-like)"/>
    <property type="match status" value="1"/>
</dbReference>
<dbReference type="PROSITE" id="PS00107">
    <property type="entry name" value="PROTEIN_KINASE_ATP"/>
    <property type="match status" value="1"/>
</dbReference>
<dbReference type="PROSITE" id="PS50927">
    <property type="entry name" value="BULB_LECTIN"/>
    <property type="match status" value="2"/>
</dbReference>
<dbReference type="FunFam" id="1.10.510.10:FF:001722">
    <property type="entry name" value="G-type lectin S-receptor-like serine/threonine-protein kinase B120"/>
    <property type="match status" value="1"/>
</dbReference>
<evidence type="ECO:0000256" key="13">
    <source>
        <dbReference type="PROSITE-ProRule" id="PRU10141"/>
    </source>
</evidence>
<reference evidence="22" key="1">
    <citation type="submission" date="2018-02" db="EMBL/GenBank/DDBJ databases">
        <authorList>
            <person name="Cohen D.B."/>
            <person name="Kent A.D."/>
        </authorList>
    </citation>
    <scope>NUCLEOTIDE SEQUENCE</scope>
</reference>
<dbReference type="InterPro" id="IPR012337">
    <property type="entry name" value="RNaseH-like_sf"/>
</dbReference>
<dbReference type="FunFam" id="2.90.10.30:FF:000003">
    <property type="entry name" value="Os04g0303100 protein"/>
    <property type="match status" value="2"/>
</dbReference>
<dbReference type="Pfam" id="PF22936">
    <property type="entry name" value="Pol_BBD"/>
    <property type="match status" value="1"/>
</dbReference>
<dbReference type="Pfam" id="PF00954">
    <property type="entry name" value="S_locus_glycop"/>
    <property type="match status" value="1"/>
</dbReference>
<evidence type="ECO:0000256" key="1">
    <source>
        <dbReference type="ARBA" id="ARBA00012513"/>
    </source>
</evidence>
<dbReference type="PROSITE" id="PS50948">
    <property type="entry name" value="PAN"/>
    <property type="match status" value="2"/>
</dbReference>